<reference evidence="2 3" key="1">
    <citation type="journal article" date="2013" name="Nature">
        <title>Insights into bilaterian evolution from three spiralian genomes.</title>
        <authorList>
            <person name="Simakov O."/>
            <person name="Marletaz F."/>
            <person name="Cho S.J."/>
            <person name="Edsinger-Gonzales E."/>
            <person name="Havlak P."/>
            <person name="Hellsten U."/>
            <person name="Kuo D.H."/>
            <person name="Larsson T."/>
            <person name="Lv J."/>
            <person name="Arendt D."/>
            <person name="Savage R."/>
            <person name="Osoegawa K."/>
            <person name="de Jong P."/>
            <person name="Grimwood J."/>
            <person name="Chapman J.A."/>
            <person name="Shapiro H."/>
            <person name="Aerts A."/>
            <person name="Otillar R.P."/>
            <person name="Terry A.Y."/>
            <person name="Boore J.L."/>
            <person name="Grigoriev I.V."/>
            <person name="Lindberg D.R."/>
            <person name="Seaver E.C."/>
            <person name="Weisblat D.A."/>
            <person name="Putnam N.H."/>
            <person name="Rokhsar D.S."/>
        </authorList>
    </citation>
    <scope>NUCLEOTIDE SEQUENCE [LARGE SCALE GENOMIC DNA]</scope>
</reference>
<dbReference type="InterPro" id="IPR014716">
    <property type="entry name" value="Fibrinogen_a/b/g_C_1"/>
</dbReference>
<dbReference type="Gene3D" id="3.90.215.10">
    <property type="entry name" value="Gamma Fibrinogen, chain A, domain 1"/>
    <property type="match status" value="1"/>
</dbReference>
<dbReference type="PANTHER" id="PTHR19143">
    <property type="entry name" value="FIBRINOGEN/TENASCIN/ANGIOPOEITIN"/>
    <property type="match status" value="1"/>
</dbReference>
<dbReference type="HOGENOM" id="CLU_060190_0_0_1"/>
<evidence type="ECO:0000313" key="2">
    <source>
        <dbReference type="EMBL" id="ESO89903.1"/>
    </source>
</evidence>
<dbReference type="GeneID" id="20239784"/>
<dbReference type="STRING" id="225164.V3ZFI2"/>
<dbReference type="SMART" id="SM00186">
    <property type="entry name" value="FBG"/>
    <property type="match status" value="1"/>
</dbReference>
<dbReference type="InterPro" id="IPR050373">
    <property type="entry name" value="Fibrinogen_C-term_domain"/>
</dbReference>
<dbReference type="EMBL" id="KB202518">
    <property type="protein sequence ID" value="ESO89903.1"/>
    <property type="molecule type" value="Genomic_DNA"/>
</dbReference>
<keyword evidence="3" id="KW-1185">Reference proteome</keyword>
<accession>V3ZFI2</accession>
<dbReference type="InterPro" id="IPR036056">
    <property type="entry name" value="Fibrinogen-like_C"/>
</dbReference>
<organism evidence="2 3">
    <name type="scientific">Lottia gigantea</name>
    <name type="common">Giant owl limpet</name>
    <dbReference type="NCBI Taxonomy" id="225164"/>
    <lineage>
        <taxon>Eukaryota</taxon>
        <taxon>Metazoa</taxon>
        <taxon>Spiralia</taxon>
        <taxon>Lophotrochozoa</taxon>
        <taxon>Mollusca</taxon>
        <taxon>Gastropoda</taxon>
        <taxon>Patellogastropoda</taxon>
        <taxon>Lottioidea</taxon>
        <taxon>Lottiidae</taxon>
        <taxon>Lottia</taxon>
    </lineage>
</organism>
<dbReference type="InterPro" id="IPR002181">
    <property type="entry name" value="Fibrinogen_a/b/g_C_dom"/>
</dbReference>
<name>V3ZFI2_LOTGI</name>
<dbReference type="RefSeq" id="XP_009059378.1">
    <property type="nucleotide sequence ID" value="XM_009061130.1"/>
</dbReference>
<dbReference type="Proteomes" id="UP000030746">
    <property type="component" value="Unassembled WGS sequence"/>
</dbReference>
<dbReference type="AlphaFoldDB" id="V3ZFI2"/>
<dbReference type="PROSITE" id="PS51406">
    <property type="entry name" value="FIBRINOGEN_C_2"/>
    <property type="match status" value="1"/>
</dbReference>
<dbReference type="PANTHER" id="PTHR19143:SF185">
    <property type="entry name" value="ANGIOPOIETIN-RELATED PROTEIN 5"/>
    <property type="match status" value="1"/>
</dbReference>
<evidence type="ECO:0000313" key="3">
    <source>
        <dbReference type="Proteomes" id="UP000030746"/>
    </source>
</evidence>
<feature type="domain" description="Fibrinogen C-terminal" evidence="1">
    <location>
        <begin position="42"/>
        <end position="222"/>
    </location>
</feature>
<evidence type="ECO:0000259" key="1">
    <source>
        <dbReference type="PROSITE" id="PS51406"/>
    </source>
</evidence>
<gene>
    <name evidence="2" type="ORF">LOTGIDRAFT_164598</name>
</gene>
<sequence>MYKDGTNCILPKSSLSNCVCFKKEIRCNGAGNCICPWGQYGLNCKEYIKDCKDGIDRGISSSSTILVAIKPSPTLEPFDTVCVMNNQGWTTILDRLSSSNRINFNRTLADYKEGFGDNQVMRWLGFIRIHQLLSVTANYFRLMVLIVSSNGSACYSYYNNFDIGPAPNYILSGNYLHGYSKCGDSLVGLIGKSFSTADRDVTGKGCSTLFGGGWWYDAANGCSDTKGVLTAMPEPFWKNDLNADIPKRISMKILRL</sequence>
<dbReference type="GO" id="GO:0005615">
    <property type="term" value="C:extracellular space"/>
    <property type="evidence" value="ECO:0007669"/>
    <property type="project" value="TreeGrafter"/>
</dbReference>
<dbReference type="KEGG" id="lgi:LOTGIDRAFT_164598"/>
<dbReference type="OMA" id="GECITEY"/>
<proteinExistence type="predicted"/>
<dbReference type="Pfam" id="PF00147">
    <property type="entry name" value="Fibrinogen_C"/>
    <property type="match status" value="1"/>
</dbReference>
<dbReference type="CTD" id="20239784"/>
<dbReference type="SUPFAM" id="SSF56496">
    <property type="entry name" value="Fibrinogen C-terminal domain-like"/>
    <property type="match status" value="1"/>
</dbReference>
<protein>
    <recommendedName>
        <fullName evidence="1">Fibrinogen C-terminal domain-containing protein</fullName>
    </recommendedName>
</protein>